<dbReference type="EMBL" id="CAJHUC010000291">
    <property type="protein sequence ID" value="CAD7694994.1"/>
    <property type="molecule type" value="Genomic_DNA"/>
</dbReference>
<gene>
    <name evidence="3" type="ORF">OSTQU699_LOCUS355</name>
</gene>
<dbReference type="OrthoDB" id="545839at2759"/>
<keyword evidence="1" id="KW-1015">Disulfide bond</keyword>
<dbReference type="GO" id="GO:0004252">
    <property type="term" value="F:serine-type endopeptidase activity"/>
    <property type="evidence" value="ECO:0007669"/>
    <property type="project" value="InterPro"/>
</dbReference>
<dbReference type="SUPFAM" id="SSF50494">
    <property type="entry name" value="Trypsin-like serine proteases"/>
    <property type="match status" value="1"/>
</dbReference>
<evidence type="ECO:0000313" key="4">
    <source>
        <dbReference type="Proteomes" id="UP000708148"/>
    </source>
</evidence>
<accession>A0A8S1INN3</accession>
<keyword evidence="4" id="KW-1185">Reference proteome</keyword>
<dbReference type="Gene3D" id="2.40.10.10">
    <property type="entry name" value="Trypsin-like serine proteases"/>
    <property type="match status" value="2"/>
</dbReference>
<proteinExistence type="predicted"/>
<dbReference type="InterPro" id="IPR050430">
    <property type="entry name" value="Peptidase_S1"/>
</dbReference>
<name>A0A8S1INN3_9CHLO</name>
<dbReference type="InterPro" id="IPR001254">
    <property type="entry name" value="Trypsin_dom"/>
</dbReference>
<protein>
    <recommendedName>
        <fullName evidence="2">Peptidase S1 domain-containing protein</fullName>
    </recommendedName>
</protein>
<evidence type="ECO:0000259" key="2">
    <source>
        <dbReference type="PROSITE" id="PS50240"/>
    </source>
</evidence>
<organism evidence="3 4">
    <name type="scientific">Ostreobium quekettii</name>
    <dbReference type="NCBI Taxonomy" id="121088"/>
    <lineage>
        <taxon>Eukaryota</taxon>
        <taxon>Viridiplantae</taxon>
        <taxon>Chlorophyta</taxon>
        <taxon>core chlorophytes</taxon>
        <taxon>Ulvophyceae</taxon>
        <taxon>TCBD clade</taxon>
        <taxon>Bryopsidales</taxon>
        <taxon>Ostreobineae</taxon>
        <taxon>Ostreobiaceae</taxon>
        <taxon>Ostreobium</taxon>
    </lineage>
</organism>
<feature type="domain" description="Peptidase S1" evidence="2">
    <location>
        <begin position="1"/>
        <end position="177"/>
    </location>
</feature>
<dbReference type="GO" id="GO:0006508">
    <property type="term" value="P:proteolysis"/>
    <property type="evidence" value="ECO:0007669"/>
    <property type="project" value="InterPro"/>
</dbReference>
<dbReference type="SMART" id="SM00020">
    <property type="entry name" value="Tryp_SPc"/>
    <property type="match status" value="1"/>
</dbReference>
<dbReference type="AlphaFoldDB" id="A0A8S1INN3"/>
<dbReference type="Pfam" id="PF00089">
    <property type="entry name" value="Trypsin"/>
    <property type="match status" value="1"/>
</dbReference>
<dbReference type="PANTHER" id="PTHR24276">
    <property type="entry name" value="POLYSERASE-RELATED"/>
    <property type="match status" value="1"/>
</dbReference>
<comment type="caution">
    <text evidence="3">The sequence shown here is derived from an EMBL/GenBank/DDBJ whole genome shotgun (WGS) entry which is preliminary data.</text>
</comment>
<evidence type="ECO:0000256" key="1">
    <source>
        <dbReference type="ARBA" id="ARBA00023157"/>
    </source>
</evidence>
<reference evidence="3" key="1">
    <citation type="submission" date="2020-12" db="EMBL/GenBank/DDBJ databases">
        <authorList>
            <person name="Iha C."/>
        </authorList>
    </citation>
    <scope>NUCLEOTIDE SEQUENCE</scope>
</reference>
<dbReference type="PANTHER" id="PTHR24276:SF98">
    <property type="entry name" value="FI18310P1-RELATED"/>
    <property type="match status" value="1"/>
</dbReference>
<dbReference type="PROSITE" id="PS50240">
    <property type="entry name" value="TRYPSIN_DOM"/>
    <property type="match status" value="1"/>
</dbReference>
<sequence length="178" mass="18868">MIDEYEEMAVVSTIILHNFWSGSPARGFDFALLQLPLNSSQQPVKLISDDAVLVEEEPLAIAGWGRVQGSGPFALTLQEADELPFISPERCEPTDIGSAAQDLLCVGVGKAGSCAGDQGGPLIRKNSLDPQNSTLDELVGIVTSIPSASCAQLGLPSVCTGIQKVSTFIELNIKDLER</sequence>
<dbReference type="Proteomes" id="UP000708148">
    <property type="component" value="Unassembled WGS sequence"/>
</dbReference>
<dbReference type="InterPro" id="IPR043504">
    <property type="entry name" value="Peptidase_S1_PA_chymotrypsin"/>
</dbReference>
<dbReference type="InterPro" id="IPR009003">
    <property type="entry name" value="Peptidase_S1_PA"/>
</dbReference>
<evidence type="ECO:0000313" key="3">
    <source>
        <dbReference type="EMBL" id="CAD7694994.1"/>
    </source>
</evidence>